<gene>
    <name evidence="1" type="ORF">TWF694_004492</name>
</gene>
<sequence>MEDLAMRLKERYDLGLDMDDLDTAIMWAEQATHAVSTEDRRKWWLVLLSSWNNEKYQLLEDLDSLSSAISALERIEEDGIPLEIKTQVQMYDELSDLYEERFAKFSTGPDSEDLNKCILKSEQSANLARDIGDDGPTIGGEKPHGILLMKLAWKYFMRFMVMNEPEDLEEASVSIEQAAQLVPVDSRHRERLERIRGQILGSSNRVAQGKHGWRV</sequence>
<dbReference type="AlphaFoldDB" id="A0AAV9WVE8"/>
<accession>A0AAV9WVE8</accession>
<dbReference type="EMBL" id="JAVHJO010000015">
    <property type="protein sequence ID" value="KAK6527509.1"/>
    <property type="molecule type" value="Genomic_DNA"/>
</dbReference>
<dbReference type="Proteomes" id="UP001365542">
    <property type="component" value="Unassembled WGS sequence"/>
</dbReference>
<evidence type="ECO:0000313" key="2">
    <source>
        <dbReference type="Proteomes" id="UP001365542"/>
    </source>
</evidence>
<name>A0AAV9WVE8_9PEZI</name>
<reference evidence="1 2" key="1">
    <citation type="submission" date="2019-10" db="EMBL/GenBank/DDBJ databases">
        <authorList>
            <person name="Palmer J.M."/>
        </authorList>
    </citation>
    <scope>NUCLEOTIDE SEQUENCE [LARGE SCALE GENOMIC DNA]</scope>
    <source>
        <strain evidence="1 2">TWF694</strain>
    </source>
</reference>
<keyword evidence="2" id="KW-1185">Reference proteome</keyword>
<protein>
    <submittedName>
        <fullName evidence="1">Uncharacterized protein</fullName>
    </submittedName>
</protein>
<organism evidence="1 2">
    <name type="scientific">Orbilia ellipsospora</name>
    <dbReference type="NCBI Taxonomy" id="2528407"/>
    <lineage>
        <taxon>Eukaryota</taxon>
        <taxon>Fungi</taxon>
        <taxon>Dikarya</taxon>
        <taxon>Ascomycota</taxon>
        <taxon>Pezizomycotina</taxon>
        <taxon>Orbiliomycetes</taxon>
        <taxon>Orbiliales</taxon>
        <taxon>Orbiliaceae</taxon>
        <taxon>Orbilia</taxon>
    </lineage>
</organism>
<evidence type="ECO:0000313" key="1">
    <source>
        <dbReference type="EMBL" id="KAK6527509.1"/>
    </source>
</evidence>
<proteinExistence type="predicted"/>
<comment type="caution">
    <text evidence="1">The sequence shown here is derived from an EMBL/GenBank/DDBJ whole genome shotgun (WGS) entry which is preliminary data.</text>
</comment>